<proteinExistence type="predicted"/>
<evidence type="ECO:0000313" key="2">
    <source>
        <dbReference type="Proteomes" id="UP000198211"/>
    </source>
</evidence>
<dbReference type="Gene3D" id="3.80.10.10">
    <property type="entry name" value="Ribonuclease Inhibitor"/>
    <property type="match status" value="1"/>
</dbReference>
<organism evidence="1 2">
    <name type="scientific">Phytophthora megakarya</name>
    <dbReference type="NCBI Taxonomy" id="4795"/>
    <lineage>
        <taxon>Eukaryota</taxon>
        <taxon>Sar</taxon>
        <taxon>Stramenopiles</taxon>
        <taxon>Oomycota</taxon>
        <taxon>Peronosporomycetes</taxon>
        <taxon>Peronosporales</taxon>
        <taxon>Peronosporaceae</taxon>
        <taxon>Phytophthora</taxon>
    </lineage>
</organism>
<comment type="caution">
    <text evidence="1">The sequence shown here is derived from an EMBL/GenBank/DDBJ whole genome shotgun (WGS) entry which is preliminary data.</text>
</comment>
<dbReference type="OrthoDB" id="129399at2759"/>
<dbReference type="SUPFAM" id="SSF52047">
    <property type="entry name" value="RNI-like"/>
    <property type="match status" value="1"/>
</dbReference>
<dbReference type="InterPro" id="IPR032675">
    <property type="entry name" value="LRR_dom_sf"/>
</dbReference>
<evidence type="ECO:0000313" key="1">
    <source>
        <dbReference type="EMBL" id="OWZ12361.1"/>
    </source>
</evidence>
<name>A0A225W3M3_9STRA</name>
<dbReference type="Proteomes" id="UP000198211">
    <property type="component" value="Unassembled WGS sequence"/>
</dbReference>
<dbReference type="AlphaFoldDB" id="A0A225W3M3"/>
<accession>A0A225W3M3</accession>
<protein>
    <submittedName>
        <fullName evidence="1">Uncharacterized protein</fullName>
    </submittedName>
</protein>
<gene>
    <name evidence="1" type="ORF">PHMEG_00014497</name>
</gene>
<keyword evidence="2" id="KW-1185">Reference proteome</keyword>
<dbReference type="EMBL" id="NBNE01001870">
    <property type="protein sequence ID" value="OWZ12361.1"/>
    <property type="molecule type" value="Genomic_DNA"/>
</dbReference>
<sequence length="772" mass="87987">MVPWCSFIKDKIQYTWRGNEEQYWVEPRRLLEVYLPTREDMNTCHPNWNNGKPMYPNDEDFWTNLRNIREALALLAAVARIDPSAWKYILEARCNVKLEGIGEGLFEEDIPAEFVLCIYQQLGIDRVGHGTYPDILEEEIIYFCGTDHREHPSQDYLETLKKIATLGGTLQHLSAIDIEIPVRLEFDNNSSRRYEFVPKIFDILHAELAIKEEWDSYNQRVGQQKVEQGVIRCTFVLEPMLVDFGDSQITPEIAGTVKNIVADNCWSSQFQIWVSLDDTLLNDARATTLAFGQIMSSMFDSIRRSSELANTRYQPNSTIPIATSNPLQLGAVFLPDEYTLPACYLPAMHSAMVVNQTTKQLAMRCLNLRDAADNKTWLEWMAYSFFSKRARLSSALESLALIDIVRLTPSDVEAFAAILASEHPEEALFRSPRGKVNERDAILKADVPVRWQFDNEGQAVESSNELIFSKALNCVRTFSDDGESEWVNVLVPGYGRCQVLRSDLTFQNSKLSNVGSGGVTTLKIGFNKYGPSDSSGLPQFLEVIGSSLRSLTLDGPRNHVDTNVIIQNCPNLEELSLWGYFIGIKLDFRKYRENCQHLPYLPCNWKDAGSLIEELSDSSSSWAKCARRLRVRLKNSFPDADASASEPGIYYMHNFERDIGAVLNMLEVNSTLEFIEVIVPDRNVHIDAFRAHHFTPLHRELEPLSETSKLAFLSILLPTGSKKVKTENVHRGCYLNRDVLATIFAFAAVPVRRKVHYREEKEKYWETEITQV</sequence>
<reference evidence="2" key="1">
    <citation type="submission" date="2017-03" db="EMBL/GenBank/DDBJ databases">
        <title>Phytopthora megakarya and P. palmivora, two closely related causual agents of cacao black pod achieved similar genome size and gene model numbers by different mechanisms.</title>
        <authorList>
            <person name="Ali S."/>
            <person name="Shao J."/>
            <person name="Larry D.J."/>
            <person name="Kronmiller B."/>
            <person name="Shen D."/>
            <person name="Strem M.D."/>
            <person name="Melnick R.L."/>
            <person name="Guiltinan M.J."/>
            <person name="Tyler B.M."/>
            <person name="Meinhardt L.W."/>
            <person name="Bailey B.A."/>
        </authorList>
    </citation>
    <scope>NUCLEOTIDE SEQUENCE [LARGE SCALE GENOMIC DNA]</scope>
    <source>
        <strain evidence="2">zdho120</strain>
    </source>
</reference>